<reference evidence="11" key="2">
    <citation type="journal article" date="2017" name="Front. Cell. Infect. Microbiol.">
        <title>Analysis of the Salivary Gland Transcriptome of Unfed and Partially Fed Amblyomma sculptum Ticks and Descriptive Proteome of the Saliva.</title>
        <authorList>
            <person name="Esteves E."/>
            <person name="Maruyama S.R."/>
            <person name="Kawahara R."/>
            <person name="Fujita A."/>
            <person name="Martins L.A."/>
            <person name="Righi A.A."/>
            <person name="Costa F.B."/>
            <person name="Palmisano G."/>
            <person name="Labruna M.B."/>
            <person name="Sa-Nunes A."/>
            <person name="Ribeiro J.M.C."/>
            <person name="Fogaca A.C."/>
        </authorList>
    </citation>
    <scope>NUCLEOTIDE SEQUENCE</scope>
</reference>
<feature type="domain" description="Peptidase M13 C-terminal" evidence="9">
    <location>
        <begin position="503"/>
        <end position="619"/>
    </location>
</feature>
<feature type="signal peptide" evidence="8">
    <location>
        <begin position="1"/>
        <end position="17"/>
    </location>
</feature>
<dbReference type="GO" id="GO:0004222">
    <property type="term" value="F:metalloendopeptidase activity"/>
    <property type="evidence" value="ECO:0007669"/>
    <property type="project" value="InterPro"/>
</dbReference>
<dbReference type="Pfam" id="PF01431">
    <property type="entry name" value="Peptidase_M13"/>
    <property type="match status" value="1"/>
</dbReference>
<dbReference type="SUPFAM" id="SSF55486">
    <property type="entry name" value="Metalloproteases ('zincins'), catalytic domain"/>
    <property type="match status" value="1"/>
</dbReference>
<evidence type="ECO:0000256" key="4">
    <source>
        <dbReference type="ARBA" id="ARBA00022723"/>
    </source>
</evidence>
<dbReference type="GO" id="GO:0005886">
    <property type="term" value="C:plasma membrane"/>
    <property type="evidence" value="ECO:0007669"/>
    <property type="project" value="TreeGrafter"/>
</dbReference>
<feature type="chain" id="PRO_5009116279" evidence="8">
    <location>
        <begin position="18"/>
        <end position="629"/>
    </location>
</feature>
<dbReference type="GO" id="GO:0016485">
    <property type="term" value="P:protein processing"/>
    <property type="evidence" value="ECO:0007669"/>
    <property type="project" value="TreeGrafter"/>
</dbReference>
<accession>A0A1E1XT87</accession>
<dbReference type="PROSITE" id="PS51885">
    <property type="entry name" value="NEPRILYSIN"/>
    <property type="match status" value="1"/>
</dbReference>
<evidence type="ECO:0000256" key="8">
    <source>
        <dbReference type="SAM" id="SignalP"/>
    </source>
</evidence>
<feature type="domain" description="Peptidase M13 N-terminal" evidence="10">
    <location>
        <begin position="49"/>
        <end position="441"/>
    </location>
</feature>
<dbReference type="PANTHER" id="PTHR11733">
    <property type="entry name" value="ZINC METALLOPROTEASE FAMILY M13 NEPRILYSIN-RELATED"/>
    <property type="match status" value="1"/>
</dbReference>
<protein>
    <submittedName>
        <fullName evidence="11">Putative m13 family peptidase</fullName>
    </submittedName>
</protein>
<name>A0A1E1XT87_AMBSC</name>
<keyword evidence="4" id="KW-0479">Metal-binding</keyword>
<keyword evidence="7" id="KW-0482">Metalloprotease</keyword>
<evidence type="ECO:0000256" key="1">
    <source>
        <dbReference type="ARBA" id="ARBA00001947"/>
    </source>
</evidence>
<keyword evidence="5" id="KW-0378">Hydrolase</keyword>
<evidence type="ECO:0000259" key="9">
    <source>
        <dbReference type="Pfam" id="PF01431"/>
    </source>
</evidence>
<keyword evidence="6" id="KW-0862">Zinc</keyword>
<keyword evidence="8" id="KW-0732">Signal</keyword>
<evidence type="ECO:0000256" key="2">
    <source>
        <dbReference type="ARBA" id="ARBA00007357"/>
    </source>
</evidence>
<evidence type="ECO:0000256" key="3">
    <source>
        <dbReference type="ARBA" id="ARBA00022670"/>
    </source>
</evidence>
<dbReference type="AlphaFoldDB" id="A0A1E1XT87"/>
<dbReference type="GO" id="GO:0046872">
    <property type="term" value="F:metal ion binding"/>
    <property type="evidence" value="ECO:0007669"/>
    <property type="project" value="UniProtKB-KW"/>
</dbReference>
<comment type="cofactor">
    <cofactor evidence="1">
        <name>Zn(2+)</name>
        <dbReference type="ChEBI" id="CHEBI:29105"/>
    </cofactor>
</comment>
<dbReference type="EMBL" id="GFAA01000940">
    <property type="protein sequence ID" value="JAU02495.1"/>
    <property type="molecule type" value="mRNA"/>
</dbReference>
<dbReference type="InterPro" id="IPR024079">
    <property type="entry name" value="MetalloPept_cat_dom_sf"/>
</dbReference>
<evidence type="ECO:0000313" key="11">
    <source>
        <dbReference type="EMBL" id="JAU02495.1"/>
    </source>
</evidence>
<feature type="non-terminal residue" evidence="11">
    <location>
        <position position="629"/>
    </location>
</feature>
<evidence type="ECO:0000256" key="6">
    <source>
        <dbReference type="ARBA" id="ARBA00022833"/>
    </source>
</evidence>
<evidence type="ECO:0000256" key="7">
    <source>
        <dbReference type="ARBA" id="ARBA00023049"/>
    </source>
</evidence>
<dbReference type="InterPro" id="IPR000718">
    <property type="entry name" value="Peptidase_M13"/>
</dbReference>
<dbReference type="Gene3D" id="3.40.390.10">
    <property type="entry name" value="Collagenase (Catalytic Domain)"/>
    <property type="match status" value="1"/>
</dbReference>
<dbReference type="Gene3D" id="1.10.1380.10">
    <property type="entry name" value="Neutral endopeptidase , domain2"/>
    <property type="match status" value="1"/>
</dbReference>
<evidence type="ECO:0000256" key="5">
    <source>
        <dbReference type="ARBA" id="ARBA00022801"/>
    </source>
</evidence>
<dbReference type="InterPro" id="IPR042089">
    <property type="entry name" value="Peptidase_M13_dom_2"/>
</dbReference>
<evidence type="ECO:0000259" key="10">
    <source>
        <dbReference type="Pfam" id="PF05649"/>
    </source>
</evidence>
<dbReference type="Pfam" id="PF05649">
    <property type="entry name" value="Peptidase_M13_N"/>
    <property type="match status" value="1"/>
</dbReference>
<comment type="similarity">
    <text evidence="2">Belongs to the peptidase M13 family.</text>
</comment>
<proteinExistence type="evidence at transcript level"/>
<dbReference type="InterPro" id="IPR018497">
    <property type="entry name" value="Peptidase_M13_C"/>
</dbReference>
<reference evidence="11" key="1">
    <citation type="submission" date="2016-09" db="EMBL/GenBank/DDBJ databases">
        <authorList>
            <person name="Capua I."/>
            <person name="De Benedictis P."/>
            <person name="Joannis T."/>
            <person name="Lombin L.H."/>
            <person name="Cattoli G."/>
        </authorList>
    </citation>
    <scope>NUCLEOTIDE SEQUENCE</scope>
</reference>
<keyword evidence="3" id="KW-0645">Protease</keyword>
<dbReference type="PANTHER" id="PTHR11733:SF241">
    <property type="entry name" value="GH26575P-RELATED"/>
    <property type="match status" value="1"/>
</dbReference>
<organism evidence="11">
    <name type="scientific">Amblyomma sculptum</name>
    <name type="common">Tick</name>
    <dbReference type="NCBI Taxonomy" id="1581419"/>
    <lineage>
        <taxon>Eukaryota</taxon>
        <taxon>Metazoa</taxon>
        <taxon>Ecdysozoa</taxon>
        <taxon>Arthropoda</taxon>
        <taxon>Chelicerata</taxon>
        <taxon>Arachnida</taxon>
        <taxon>Acari</taxon>
        <taxon>Parasitiformes</taxon>
        <taxon>Ixodida</taxon>
        <taxon>Ixodoidea</taxon>
        <taxon>Ixodidae</taxon>
        <taxon>Amblyomminae</taxon>
        <taxon>Amblyomma</taxon>
    </lineage>
</organism>
<dbReference type="InterPro" id="IPR008753">
    <property type="entry name" value="Peptidase_M13_N"/>
</dbReference>
<sequence>MILRIAVGILCVTICASEGGPSSKKDVCNDKECQKLVEEIKSQMGDATPCDNFYKNVCGKWKGSLELQRKPLKEKAVKDLADLLKAASVEPRQSPNATDKLINAFQSCTQQAENAHALRDSVKRVLEGYELGQWPLQENAATRQKPTYEEILQKVGPLPLFIYTVSLHQSKPMITISKPTDFYVSHIDNGGDYEGYDYQDYYKQAEEAYREFITKTINLLSQPATHVTEATDGLSKAVADEIISVEKNFSRLASAASDVTKTGNLSYIRNLLHNDFLMAAFKRDFDLANVSIKEETQVEVKYFQYFQKVAEFLKNADTTQLINYVLWTKIRNMTKAVATPLNELYLVYKNKTDIEPAKRSNDTKLLCMQQLLERDIMYTAGASYYSSDKFDKDSKEDVMKMLHFINSTFRNVIKNNTWMSKEDKKKAVKRVNNVRFVIGYPDWILQSAVVNSFYQYVPNISASASFVEHYHRLQENDRLQKLRVFNSSYYSKSDEEITLGSHAYYEEKSDTLAYPAAALATHYRKPPIPRSMNFGTVGTVIVQLLSNAIDRFDDLFPNGTKTAVDYWSNVTTENFCNNSMCLNNSKECFDTCALQNYSRQELHDYLGVRVAYQAMKRSKKNYTGPFLLK</sequence>